<dbReference type="RefSeq" id="WP_376846636.1">
    <property type="nucleotide sequence ID" value="NZ_JBHSFW010000009.1"/>
</dbReference>
<sequence length="178" mass="20894">MRLFHISEESDIEVFHPRIPTRMDLDQTKGFVWAIDERHLPNFLTPRNCPRVCFHVGPETTEIDKATYLSSSSCPHVVAIEQRWFETMVNTTLYRYEFDPKDFSHRDQDEGAGYYTSEVTQHPIAKVAIHNLFGELFARHVELRLVDSLWDLHDAIQKTSFNWSTCRMRNAAPRRIAK</sequence>
<dbReference type="InterPro" id="IPR049253">
    <property type="entry name" value="DUF6886"/>
</dbReference>
<dbReference type="Proteomes" id="UP001596022">
    <property type="component" value="Unassembled WGS sequence"/>
</dbReference>
<reference evidence="2" key="1">
    <citation type="journal article" date="2019" name="Int. J. Syst. Evol. Microbiol.">
        <title>The Global Catalogue of Microorganisms (GCM) 10K type strain sequencing project: providing services to taxonomists for standard genome sequencing and annotation.</title>
        <authorList>
            <consortium name="The Broad Institute Genomics Platform"/>
            <consortium name="The Broad Institute Genome Sequencing Center for Infectious Disease"/>
            <person name="Wu L."/>
            <person name="Ma J."/>
        </authorList>
    </citation>
    <scope>NUCLEOTIDE SEQUENCE [LARGE SCALE GENOMIC DNA]</scope>
    <source>
        <strain evidence="2">CGMCC 1.16306</strain>
    </source>
</reference>
<organism evidence="1 2">
    <name type="scientific">Camelliibacillus cellulosilyticus</name>
    <dbReference type="NCBI Taxonomy" id="2174486"/>
    <lineage>
        <taxon>Bacteria</taxon>
        <taxon>Bacillati</taxon>
        <taxon>Bacillota</taxon>
        <taxon>Bacilli</taxon>
        <taxon>Bacillales</taxon>
        <taxon>Sporolactobacillaceae</taxon>
        <taxon>Camelliibacillus</taxon>
    </lineage>
</organism>
<evidence type="ECO:0000313" key="2">
    <source>
        <dbReference type="Proteomes" id="UP001596022"/>
    </source>
</evidence>
<dbReference type="Pfam" id="PF21820">
    <property type="entry name" value="DUF6886"/>
    <property type="match status" value="1"/>
</dbReference>
<dbReference type="EMBL" id="JBHSFW010000009">
    <property type="protein sequence ID" value="MFC4619544.1"/>
    <property type="molecule type" value="Genomic_DNA"/>
</dbReference>
<evidence type="ECO:0000313" key="1">
    <source>
        <dbReference type="EMBL" id="MFC4619544.1"/>
    </source>
</evidence>
<protein>
    <submittedName>
        <fullName evidence="1">DUF6886 family protein</fullName>
    </submittedName>
</protein>
<gene>
    <name evidence="1" type="ORF">ACFO4N_12555</name>
</gene>
<keyword evidence="2" id="KW-1185">Reference proteome</keyword>
<accession>A0ABV9GMT8</accession>
<name>A0ABV9GMT8_9BACL</name>
<comment type="caution">
    <text evidence="1">The sequence shown here is derived from an EMBL/GenBank/DDBJ whole genome shotgun (WGS) entry which is preliminary data.</text>
</comment>
<proteinExistence type="predicted"/>